<comment type="subcellular location">
    <subcellularLocation>
        <location evidence="2">Nucleus</location>
    </subcellularLocation>
</comment>
<reference evidence="5" key="1">
    <citation type="submission" date="2020-05" db="EMBL/GenBank/DDBJ databases">
        <title>Phylogenomic resolution of chytrid fungi.</title>
        <authorList>
            <person name="Stajich J.E."/>
            <person name="Amses K."/>
            <person name="Simmons R."/>
            <person name="Seto K."/>
            <person name="Myers J."/>
            <person name="Bonds A."/>
            <person name="Quandt C.A."/>
            <person name="Barry K."/>
            <person name="Liu P."/>
            <person name="Grigoriev I."/>
            <person name="Longcore J.E."/>
            <person name="James T.Y."/>
        </authorList>
    </citation>
    <scope>NUCLEOTIDE SEQUENCE</scope>
    <source>
        <strain evidence="5">JEL0379</strain>
    </source>
</reference>
<evidence type="ECO:0000256" key="1">
    <source>
        <dbReference type="ARBA" id="ARBA00023242"/>
    </source>
</evidence>
<dbReference type="Gene3D" id="2.30.280.10">
    <property type="entry name" value="SRA-YDG"/>
    <property type="match status" value="1"/>
</dbReference>
<feature type="region of interest" description="Disordered" evidence="3">
    <location>
        <begin position="34"/>
        <end position="141"/>
    </location>
</feature>
<dbReference type="PANTHER" id="PTHR14140">
    <property type="entry name" value="E3 UBIQUITIN-PROTEIN LIGASE UHRF-RELATED"/>
    <property type="match status" value="1"/>
</dbReference>
<evidence type="ECO:0000256" key="2">
    <source>
        <dbReference type="PROSITE-ProRule" id="PRU00358"/>
    </source>
</evidence>
<gene>
    <name evidence="5" type="ORF">HDU87_008074</name>
</gene>
<protein>
    <recommendedName>
        <fullName evidence="4">YDG domain-containing protein</fullName>
    </recommendedName>
</protein>
<evidence type="ECO:0000259" key="4">
    <source>
        <dbReference type="PROSITE" id="PS51015"/>
    </source>
</evidence>
<feature type="domain" description="YDG" evidence="4">
    <location>
        <begin position="138"/>
        <end position="290"/>
    </location>
</feature>
<name>A0AAD5XTI2_9FUNG</name>
<feature type="compositionally biased region" description="Basic residues" evidence="3">
    <location>
        <begin position="43"/>
        <end position="52"/>
    </location>
</feature>
<proteinExistence type="predicted"/>
<organism evidence="5 6">
    <name type="scientific">Geranomyces variabilis</name>
    <dbReference type="NCBI Taxonomy" id="109894"/>
    <lineage>
        <taxon>Eukaryota</taxon>
        <taxon>Fungi</taxon>
        <taxon>Fungi incertae sedis</taxon>
        <taxon>Chytridiomycota</taxon>
        <taxon>Chytridiomycota incertae sedis</taxon>
        <taxon>Chytridiomycetes</taxon>
        <taxon>Spizellomycetales</taxon>
        <taxon>Powellomycetaceae</taxon>
        <taxon>Geranomyces</taxon>
    </lineage>
</organism>
<feature type="compositionally biased region" description="Basic and acidic residues" evidence="3">
    <location>
        <begin position="298"/>
        <end position="320"/>
    </location>
</feature>
<dbReference type="PANTHER" id="PTHR14140:SF27">
    <property type="entry name" value="OS04G0289800 PROTEIN"/>
    <property type="match status" value="1"/>
</dbReference>
<evidence type="ECO:0000313" key="5">
    <source>
        <dbReference type="EMBL" id="KAJ3182735.1"/>
    </source>
</evidence>
<dbReference type="InterPro" id="IPR036987">
    <property type="entry name" value="SRA-YDG_sf"/>
</dbReference>
<evidence type="ECO:0000313" key="6">
    <source>
        <dbReference type="Proteomes" id="UP001212152"/>
    </source>
</evidence>
<dbReference type="SUPFAM" id="SSF88697">
    <property type="entry name" value="PUA domain-like"/>
    <property type="match status" value="1"/>
</dbReference>
<dbReference type="PROSITE" id="PS51015">
    <property type="entry name" value="YDG"/>
    <property type="match status" value="1"/>
</dbReference>
<dbReference type="GO" id="GO:0005634">
    <property type="term" value="C:nucleus"/>
    <property type="evidence" value="ECO:0007669"/>
    <property type="project" value="UniProtKB-SubCell"/>
</dbReference>
<keyword evidence="6" id="KW-1185">Reference proteome</keyword>
<dbReference type="Pfam" id="PF02182">
    <property type="entry name" value="SAD_SRA"/>
    <property type="match status" value="1"/>
</dbReference>
<dbReference type="AlphaFoldDB" id="A0AAD5XTI2"/>
<feature type="region of interest" description="Disordered" evidence="3">
    <location>
        <begin position="295"/>
        <end position="326"/>
    </location>
</feature>
<dbReference type="GO" id="GO:0016567">
    <property type="term" value="P:protein ubiquitination"/>
    <property type="evidence" value="ECO:0007669"/>
    <property type="project" value="TreeGrafter"/>
</dbReference>
<keyword evidence="1 2" id="KW-0539">Nucleus</keyword>
<dbReference type="InterPro" id="IPR003105">
    <property type="entry name" value="SRA_YDG"/>
</dbReference>
<dbReference type="SMART" id="SM00466">
    <property type="entry name" value="SRA"/>
    <property type="match status" value="1"/>
</dbReference>
<dbReference type="EMBL" id="JADGJQ010000008">
    <property type="protein sequence ID" value="KAJ3182735.1"/>
    <property type="molecule type" value="Genomic_DNA"/>
</dbReference>
<dbReference type="InterPro" id="IPR045134">
    <property type="entry name" value="UHRF1/2-like"/>
</dbReference>
<dbReference type="InterPro" id="IPR015947">
    <property type="entry name" value="PUA-like_sf"/>
</dbReference>
<dbReference type="GO" id="GO:0044027">
    <property type="term" value="P:negative regulation of gene expression via chromosomal CpG island methylation"/>
    <property type="evidence" value="ECO:0007669"/>
    <property type="project" value="TreeGrafter"/>
</dbReference>
<accession>A0AAD5XTI2</accession>
<evidence type="ECO:0000256" key="3">
    <source>
        <dbReference type="SAM" id="MobiDB-lite"/>
    </source>
</evidence>
<sequence length="326" mass="35361">MLGSTSAYEQKRLEQIAKNRAILIELGCQPLALPEPSALSKTVAKKPKRPIKKAAPPSGAGDGVYDPEADSAAKEDYEEGNARRSRRLRQLPASKCERAADEDDDDDSKRGTKRKSSAASRDRAASKPKPGVRPNSYGPIAGVPVGSRWAKRASCALAGIHRLGVAGIHGGTDGCYSVALSGGYPDDVDEGMAFTYTGEGGRDLKGTKAKPKNLRTAPQSKDQTLSRGNLALKKSVETRNLVRVIRGYKLDSPYAPRQGYRYDGEYTVERAWTETSIFTGFTVWKYALFRCKGQPDLPLRDDEASDILDKSDGEGARVDSDAEYEA</sequence>
<dbReference type="GO" id="GO:0061630">
    <property type="term" value="F:ubiquitin protein ligase activity"/>
    <property type="evidence" value="ECO:0007669"/>
    <property type="project" value="TreeGrafter"/>
</dbReference>
<feature type="region of interest" description="Disordered" evidence="3">
    <location>
        <begin position="199"/>
        <end position="224"/>
    </location>
</feature>
<comment type="caution">
    <text evidence="5">The sequence shown here is derived from an EMBL/GenBank/DDBJ whole genome shotgun (WGS) entry which is preliminary data.</text>
</comment>
<dbReference type="Proteomes" id="UP001212152">
    <property type="component" value="Unassembled WGS sequence"/>
</dbReference>